<evidence type="ECO:0000256" key="3">
    <source>
        <dbReference type="ARBA" id="ARBA00023315"/>
    </source>
</evidence>
<evidence type="ECO:0000259" key="4">
    <source>
        <dbReference type="PROSITE" id="PS51186"/>
    </source>
</evidence>
<organism evidence="5 6">
    <name type="scientific">Vibrio sinaloensis DSM 21326</name>
    <dbReference type="NCBI Taxonomy" id="945550"/>
    <lineage>
        <taxon>Bacteria</taxon>
        <taxon>Pseudomonadati</taxon>
        <taxon>Pseudomonadota</taxon>
        <taxon>Gammaproteobacteria</taxon>
        <taxon>Vibrionales</taxon>
        <taxon>Vibrionaceae</taxon>
        <taxon>Vibrio</taxon>
        <taxon>Vibrio oreintalis group</taxon>
    </lineage>
</organism>
<evidence type="ECO:0000256" key="1">
    <source>
        <dbReference type="ARBA" id="ARBA00022603"/>
    </source>
</evidence>
<evidence type="ECO:0000313" key="6">
    <source>
        <dbReference type="Proteomes" id="UP000006228"/>
    </source>
</evidence>
<evidence type="ECO:0000313" key="5">
    <source>
        <dbReference type="EMBL" id="EGA71555.1"/>
    </source>
</evidence>
<keyword evidence="2 5" id="KW-0808">Transferase</keyword>
<comment type="caution">
    <text evidence="5">The sequence shown here is derived from an EMBL/GenBank/DDBJ whole genome shotgun (WGS) entry which is preliminary data.</text>
</comment>
<dbReference type="PROSITE" id="PS00092">
    <property type="entry name" value="N6_MTASE"/>
    <property type="match status" value="1"/>
</dbReference>
<gene>
    <name evidence="5" type="ORF">VISI1226_12251</name>
</gene>
<keyword evidence="3" id="KW-0012">Acyltransferase</keyword>
<dbReference type="InterPro" id="IPR002052">
    <property type="entry name" value="DNA_methylase_N6_adenine_CS"/>
</dbReference>
<dbReference type="EMBL" id="AEVT01000018">
    <property type="protein sequence ID" value="EGA71555.1"/>
    <property type="molecule type" value="Genomic_DNA"/>
</dbReference>
<name>E8M2P7_PHOS4</name>
<feature type="domain" description="N-acetyltransferase" evidence="4">
    <location>
        <begin position="2"/>
        <end position="155"/>
    </location>
</feature>
<protein>
    <submittedName>
        <fullName evidence="5">GCN5-related N-acetyltransferase</fullName>
    </submittedName>
</protein>
<dbReference type="CDD" id="cd04301">
    <property type="entry name" value="NAT_SF"/>
    <property type="match status" value="1"/>
</dbReference>
<dbReference type="GO" id="GO:0032259">
    <property type="term" value="P:methylation"/>
    <property type="evidence" value="ECO:0007669"/>
    <property type="project" value="UniProtKB-KW"/>
</dbReference>
<dbReference type="InterPro" id="IPR000182">
    <property type="entry name" value="GNAT_dom"/>
</dbReference>
<accession>E8M2P7</accession>
<dbReference type="PANTHER" id="PTHR43877:SF2">
    <property type="entry name" value="AMINOALKYLPHOSPHONATE N-ACETYLTRANSFERASE-RELATED"/>
    <property type="match status" value="1"/>
</dbReference>
<reference evidence="5 6" key="1">
    <citation type="journal article" date="2012" name="Int. J. Syst. Evol. Microbiol.">
        <title>Vibrio caribbeanicus sp. nov., isolated from the marine sponge Scleritoderma cyanea.</title>
        <authorList>
            <person name="Hoffmann M."/>
            <person name="Monday S.R."/>
            <person name="Allard M.W."/>
            <person name="Strain E.A."/>
            <person name="Whittaker P."/>
            <person name="Naum M."/>
            <person name="McCarthy P.J."/>
            <person name="Lopez J.V."/>
            <person name="Fischer M."/>
            <person name="Brown E.W."/>
        </authorList>
    </citation>
    <scope>NUCLEOTIDE SEQUENCE [LARGE SCALE GENOMIC DNA]</scope>
    <source>
        <strain evidence="6">DSMZ 21326</strain>
    </source>
</reference>
<dbReference type="Proteomes" id="UP000006228">
    <property type="component" value="Unassembled WGS sequence"/>
</dbReference>
<dbReference type="Pfam" id="PF13673">
    <property type="entry name" value="Acetyltransf_10"/>
    <property type="match status" value="1"/>
</dbReference>
<dbReference type="AlphaFoldDB" id="E8M2P7"/>
<dbReference type="GeneID" id="95568073"/>
<dbReference type="SUPFAM" id="SSF55729">
    <property type="entry name" value="Acyl-CoA N-acyltransferases (Nat)"/>
    <property type="match status" value="1"/>
</dbReference>
<dbReference type="GO" id="GO:0003676">
    <property type="term" value="F:nucleic acid binding"/>
    <property type="evidence" value="ECO:0007669"/>
    <property type="project" value="InterPro"/>
</dbReference>
<dbReference type="GO" id="GO:0008168">
    <property type="term" value="F:methyltransferase activity"/>
    <property type="evidence" value="ECO:0007669"/>
    <property type="project" value="UniProtKB-KW"/>
</dbReference>
<dbReference type="GO" id="GO:0016747">
    <property type="term" value="F:acyltransferase activity, transferring groups other than amino-acyl groups"/>
    <property type="evidence" value="ECO:0007669"/>
    <property type="project" value="InterPro"/>
</dbReference>
<dbReference type="InterPro" id="IPR050832">
    <property type="entry name" value="Bact_Acetyltransf"/>
</dbReference>
<keyword evidence="1" id="KW-0489">Methyltransferase</keyword>
<dbReference type="eggNOG" id="COG0456">
    <property type="taxonomic scope" value="Bacteria"/>
</dbReference>
<dbReference type="PROSITE" id="PS51186">
    <property type="entry name" value="GNAT"/>
    <property type="match status" value="1"/>
</dbReference>
<dbReference type="RefSeq" id="WP_008074199.1">
    <property type="nucleotide sequence ID" value="NZ_AEVT01000018.1"/>
</dbReference>
<dbReference type="OrthoDB" id="7356080at2"/>
<dbReference type="Gene3D" id="3.40.630.30">
    <property type="match status" value="1"/>
</dbReference>
<evidence type="ECO:0000256" key="2">
    <source>
        <dbReference type="ARBA" id="ARBA00022679"/>
    </source>
</evidence>
<dbReference type="InterPro" id="IPR016181">
    <property type="entry name" value="Acyl_CoA_acyltransferase"/>
</dbReference>
<dbReference type="PANTHER" id="PTHR43877">
    <property type="entry name" value="AMINOALKYLPHOSPHONATE N-ACETYLTRANSFERASE-RELATED-RELATED"/>
    <property type="match status" value="1"/>
</dbReference>
<sequence length="157" mass="17509">MVTIRKATGADVQAIYDLRKRAILDKCSQHYLPEQLTIWTTGGMSEALYQDIVDTFYVSELNDAVIGCGKLNTQTGMVDAIFVDPPYFGLGAAKKMLAFLEDIANQHRLEKMVLESTLNAASFYRSYGFVGEQISTYHSPRGVSLDCVLMEKVLCHD</sequence>
<proteinExistence type="predicted"/>